<name>A0AAW1MBM8_POPJA</name>
<dbReference type="Pfam" id="PF15866">
    <property type="entry name" value="DUF4729"/>
    <property type="match status" value="1"/>
</dbReference>
<dbReference type="InterPro" id="IPR031732">
    <property type="entry name" value="DUF4729"/>
</dbReference>
<accession>A0AAW1MBM8</accession>
<dbReference type="EMBL" id="JASPKY010000066">
    <property type="protein sequence ID" value="KAK9743756.1"/>
    <property type="molecule type" value="Genomic_DNA"/>
</dbReference>
<sequence>MAPSTTASISEHWLTMMTCTVCENTPDESPVYLCNLGHTLCLNCFKNMTKNGIPQCTKCQSTKFKAKNVSPDFLKKLKHKPGIGRPRRYPSHQSRHSSPAPSIGDVKNKDETVTMEKLFQLPSERIQEIFEEASKRKLISKDGTAAMFPNCRRCKNSINKQSNYVVDSHDSCDWVVKKYINKPNMKEICSSTSMCSRKPLNCPHKPCNKIIAMSSFLTHFKHEHTDIPRYSTDRGKELEIHLDTDVIEFDTTFCLGLVTVYETSKLNMCRNNTPAATVAKKFSQRIPLDTFWIMVSGSHETKRSHAYIIFWLFTSNEQFYNCTLEVASQKEVTSYSTFCSVNSMHDSHDVKDVAQRLNCLYLTYGAMESILSCGTKPKFRLIVH</sequence>
<comment type="caution">
    <text evidence="3">The sequence shown here is derived from an EMBL/GenBank/DDBJ whole genome shotgun (WGS) entry which is preliminary data.</text>
</comment>
<dbReference type="Proteomes" id="UP001458880">
    <property type="component" value="Unassembled WGS sequence"/>
</dbReference>
<evidence type="ECO:0000259" key="2">
    <source>
        <dbReference type="Pfam" id="PF15866"/>
    </source>
</evidence>
<feature type="domain" description="DUF4729" evidence="2">
    <location>
        <begin position="201"/>
        <end position="371"/>
    </location>
</feature>
<dbReference type="Gene3D" id="3.30.40.10">
    <property type="entry name" value="Zinc/RING finger domain, C3HC4 (zinc finger)"/>
    <property type="match status" value="1"/>
</dbReference>
<organism evidence="3 4">
    <name type="scientific">Popillia japonica</name>
    <name type="common">Japanese beetle</name>
    <dbReference type="NCBI Taxonomy" id="7064"/>
    <lineage>
        <taxon>Eukaryota</taxon>
        <taxon>Metazoa</taxon>
        <taxon>Ecdysozoa</taxon>
        <taxon>Arthropoda</taxon>
        <taxon>Hexapoda</taxon>
        <taxon>Insecta</taxon>
        <taxon>Pterygota</taxon>
        <taxon>Neoptera</taxon>
        <taxon>Endopterygota</taxon>
        <taxon>Coleoptera</taxon>
        <taxon>Polyphaga</taxon>
        <taxon>Scarabaeiformia</taxon>
        <taxon>Scarabaeidae</taxon>
        <taxon>Rutelinae</taxon>
        <taxon>Popillia</taxon>
    </lineage>
</organism>
<proteinExistence type="predicted"/>
<feature type="region of interest" description="Disordered" evidence="1">
    <location>
        <begin position="76"/>
        <end position="109"/>
    </location>
</feature>
<evidence type="ECO:0000256" key="1">
    <source>
        <dbReference type="SAM" id="MobiDB-lite"/>
    </source>
</evidence>
<feature type="compositionally biased region" description="Basic residues" evidence="1">
    <location>
        <begin position="76"/>
        <end position="95"/>
    </location>
</feature>
<keyword evidence="4" id="KW-1185">Reference proteome</keyword>
<evidence type="ECO:0000313" key="4">
    <source>
        <dbReference type="Proteomes" id="UP001458880"/>
    </source>
</evidence>
<gene>
    <name evidence="3" type="ORF">QE152_g8358</name>
</gene>
<evidence type="ECO:0000313" key="3">
    <source>
        <dbReference type="EMBL" id="KAK9743756.1"/>
    </source>
</evidence>
<protein>
    <recommendedName>
        <fullName evidence="2">DUF4729 domain-containing protein</fullName>
    </recommendedName>
</protein>
<dbReference type="InterPro" id="IPR013083">
    <property type="entry name" value="Znf_RING/FYVE/PHD"/>
</dbReference>
<dbReference type="AlphaFoldDB" id="A0AAW1MBM8"/>
<reference evidence="3 4" key="1">
    <citation type="journal article" date="2024" name="BMC Genomics">
        <title>De novo assembly and annotation of Popillia japonica's genome with initial clues to its potential as an invasive pest.</title>
        <authorList>
            <person name="Cucini C."/>
            <person name="Boschi S."/>
            <person name="Funari R."/>
            <person name="Cardaioli E."/>
            <person name="Iannotti N."/>
            <person name="Marturano G."/>
            <person name="Paoli F."/>
            <person name="Bruttini M."/>
            <person name="Carapelli A."/>
            <person name="Frati F."/>
            <person name="Nardi F."/>
        </authorList>
    </citation>
    <scope>NUCLEOTIDE SEQUENCE [LARGE SCALE GENOMIC DNA]</scope>
    <source>
        <strain evidence="3">DMR45628</strain>
    </source>
</reference>